<dbReference type="Pfam" id="PF00106">
    <property type="entry name" value="adh_short"/>
    <property type="match status" value="1"/>
</dbReference>
<proteinExistence type="inferred from homology"/>
<dbReference type="InterPro" id="IPR036291">
    <property type="entry name" value="NAD(P)-bd_dom_sf"/>
</dbReference>
<dbReference type="PANTHER" id="PTHR24320:SF282">
    <property type="entry name" value="WW DOMAIN-CONTAINING OXIDOREDUCTASE"/>
    <property type="match status" value="1"/>
</dbReference>
<keyword evidence="2" id="KW-0521">NADP</keyword>
<dbReference type="Gene3D" id="3.40.50.720">
    <property type="entry name" value="NAD(P)-binding Rossmann-like Domain"/>
    <property type="match status" value="1"/>
</dbReference>
<evidence type="ECO:0000256" key="3">
    <source>
        <dbReference type="ARBA" id="ARBA00023002"/>
    </source>
</evidence>
<evidence type="ECO:0000256" key="2">
    <source>
        <dbReference type="ARBA" id="ARBA00022857"/>
    </source>
</evidence>
<name>A0A6A6J492_WESOR</name>
<organism evidence="4 5">
    <name type="scientific">Westerdykella ornata</name>
    <dbReference type="NCBI Taxonomy" id="318751"/>
    <lineage>
        <taxon>Eukaryota</taxon>
        <taxon>Fungi</taxon>
        <taxon>Dikarya</taxon>
        <taxon>Ascomycota</taxon>
        <taxon>Pezizomycotina</taxon>
        <taxon>Dothideomycetes</taxon>
        <taxon>Pleosporomycetidae</taxon>
        <taxon>Pleosporales</taxon>
        <taxon>Sporormiaceae</taxon>
        <taxon>Westerdykella</taxon>
    </lineage>
</organism>
<evidence type="ECO:0000313" key="5">
    <source>
        <dbReference type="Proteomes" id="UP000800097"/>
    </source>
</evidence>
<dbReference type="PRINTS" id="PR00081">
    <property type="entry name" value="GDHRDH"/>
</dbReference>
<dbReference type="OrthoDB" id="191139at2759"/>
<dbReference type="GeneID" id="54552639"/>
<dbReference type="AlphaFoldDB" id="A0A6A6J492"/>
<protein>
    <submittedName>
        <fullName evidence="4">NAD(P)-binding protein</fullName>
    </submittedName>
</protein>
<evidence type="ECO:0000256" key="1">
    <source>
        <dbReference type="ARBA" id="ARBA00006484"/>
    </source>
</evidence>
<dbReference type="SUPFAM" id="SSF51735">
    <property type="entry name" value="NAD(P)-binding Rossmann-fold domains"/>
    <property type="match status" value="1"/>
</dbReference>
<dbReference type="PANTHER" id="PTHR24320">
    <property type="entry name" value="RETINOL DEHYDROGENASE"/>
    <property type="match status" value="1"/>
</dbReference>
<accession>A0A6A6J492</accession>
<comment type="similarity">
    <text evidence="1">Belongs to the short-chain dehydrogenases/reductases (SDR) family.</text>
</comment>
<dbReference type="GO" id="GO:0016491">
    <property type="term" value="F:oxidoreductase activity"/>
    <property type="evidence" value="ECO:0007669"/>
    <property type="project" value="UniProtKB-KW"/>
</dbReference>
<dbReference type="RefSeq" id="XP_033648794.1">
    <property type="nucleotide sequence ID" value="XM_033799464.1"/>
</dbReference>
<dbReference type="EMBL" id="ML986557">
    <property type="protein sequence ID" value="KAF2271255.1"/>
    <property type="molecule type" value="Genomic_DNA"/>
</dbReference>
<keyword evidence="3" id="KW-0560">Oxidoreductase</keyword>
<dbReference type="InterPro" id="IPR002347">
    <property type="entry name" value="SDR_fam"/>
</dbReference>
<reference evidence="4" key="1">
    <citation type="journal article" date="2020" name="Stud. Mycol.">
        <title>101 Dothideomycetes genomes: a test case for predicting lifestyles and emergence of pathogens.</title>
        <authorList>
            <person name="Haridas S."/>
            <person name="Albert R."/>
            <person name="Binder M."/>
            <person name="Bloem J."/>
            <person name="Labutti K."/>
            <person name="Salamov A."/>
            <person name="Andreopoulos B."/>
            <person name="Baker S."/>
            <person name="Barry K."/>
            <person name="Bills G."/>
            <person name="Bluhm B."/>
            <person name="Cannon C."/>
            <person name="Castanera R."/>
            <person name="Culley D."/>
            <person name="Daum C."/>
            <person name="Ezra D."/>
            <person name="Gonzalez J."/>
            <person name="Henrissat B."/>
            <person name="Kuo A."/>
            <person name="Liang C."/>
            <person name="Lipzen A."/>
            <person name="Lutzoni F."/>
            <person name="Magnuson J."/>
            <person name="Mondo S."/>
            <person name="Nolan M."/>
            <person name="Ohm R."/>
            <person name="Pangilinan J."/>
            <person name="Park H.-J."/>
            <person name="Ramirez L."/>
            <person name="Alfaro M."/>
            <person name="Sun H."/>
            <person name="Tritt A."/>
            <person name="Yoshinaga Y."/>
            <person name="Zwiers L.-H."/>
            <person name="Turgeon B."/>
            <person name="Goodwin S."/>
            <person name="Spatafora J."/>
            <person name="Crous P."/>
            <person name="Grigoriev I."/>
        </authorList>
    </citation>
    <scope>NUCLEOTIDE SEQUENCE</scope>
    <source>
        <strain evidence="4">CBS 379.55</strain>
    </source>
</reference>
<gene>
    <name evidence="4" type="ORF">EI97DRAFT_438012</name>
</gene>
<sequence length="281" mass="30837">MKFNMLSLWSKPVPFDPSQDIPDLSGRIIFITGASDGLGYETVLQLASHRPGHIYLASRNAEKTAAAISRIVEHVRAATGDDVSSKLTHIALDLTSFASIKGAAQTFLAKESTLNVLMNNAGIMCVPAATTKQGYEVQFGVNHMGHALLTRLLLPALKKAVSVGQDARVVTLASSSERQAPRVGLRLDAAKTDMAEFDNWERYGQSKLANVLYTRTLAEKCPEITFVSLHPGVVRTGISSTFLASRSWQIPFVCLIMWTQWVTPYEGAWLQEWLATTEKET</sequence>
<dbReference type="Proteomes" id="UP000800097">
    <property type="component" value="Unassembled WGS sequence"/>
</dbReference>
<evidence type="ECO:0000313" key="4">
    <source>
        <dbReference type="EMBL" id="KAF2271255.1"/>
    </source>
</evidence>
<keyword evidence="5" id="KW-1185">Reference proteome</keyword>